<evidence type="ECO:0000313" key="2">
    <source>
        <dbReference type="EMBL" id="CAZ96753.1"/>
    </source>
</evidence>
<dbReference type="Proteomes" id="UP000008898">
    <property type="component" value="Chromosome"/>
</dbReference>
<dbReference type="EMBL" id="FP476056">
    <property type="protein sequence ID" value="CAZ96753.1"/>
    <property type="molecule type" value="Genomic_DNA"/>
</dbReference>
<dbReference type="KEGG" id="zga:ZOBELLIA_2603"/>
<keyword evidence="3" id="KW-1185">Reference proteome</keyword>
<dbReference type="HOGENOM" id="CLU_214439_0_0_10"/>
<evidence type="ECO:0000313" key="3">
    <source>
        <dbReference type="Proteomes" id="UP000008898"/>
    </source>
</evidence>
<sequence length="42" mass="4524">MISQNLPLVNYGNGIIMIAVFAIVCLALVVTVVLFMNSGKKK</sequence>
<evidence type="ECO:0000256" key="1">
    <source>
        <dbReference type="SAM" id="Phobius"/>
    </source>
</evidence>
<keyword evidence="1" id="KW-0472">Membrane</keyword>
<accession>G0L671</accession>
<protein>
    <submittedName>
        <fullName evidence="2">Conserved hypothetical membrane protein</fullName>
    </submittedName>
</protein>
<organism evidence="2 3">
    <name type="scientific">Zobellia galactanivorans (strain DSM 12802 / CCUG 47099 / CIP 106680 / NCIMB 13871 / Dsij)</name>
    <dbReference type="NCBI Taxonomy" id="63186"/>
    <lineage>
        <taxon>Bacteria</taxon>
        <taxon>Pseudomonadati</taxon>
        <taxon>Bacteroidota</taxon>
        <taxon>Flavobacteriia</taxon>
        <taxon>Flavobacteriales</taxon>
        <taxon>Flavobacteriaceae</taxon>
        <taxon>Zobellia</taxon>
    </lineage>
</organism>
<reference evidence="2 3" key="2">
    <citation type="journal article" date="2012" name="Environ. Microbiol.">
        <title>Characterization of the first alginolytic operons in a marine bacterium: from their emergence in marine Flavobacteriia to their independent transfers to marine Proteobacteria and human gut Bacteroides.</title>
        <authorList>
            <person name="Thomas F."/>
            <person name="Barbeyron T."/>
            <person name="Tonon T."/>
            <person name="Genicot S."/>
            <person name="Czjzek M."/>
            <person name="Michel G."/>
        </authorList>
    </citation>
    <scope>NUCLEOTIDE SEQUENCE [LARGE SCALE GENOMIC DNA]</scope>
    <source>
        <strain evidence="3">DSM 12802 / CCUG 47099 / CIP 106680 / NCIMB 13871 / Dsij</strain>
    </source>
</reference>
<proteinExistence type="predicted"/>
<keyword evidence="1" id="KW-1133">Transmembrane helix</keyword>
<keyword evidence="1" id="KW-0812">Transmembrane</keyword>
<name>G0L671_ZOBGA</name>
<dbReference type="RefSeq" id="WP_013993949.1">
    <property type="nucleotide sequence ID" value="NC_015844.1"/>
</dbReference>
<feature type="transmembrane region" description="Helical" evidence="1">
    <location>
        <begin position="15"/>
        <end position="36"/>
    </location>
</feature>
<dbReference type="AlphaFoldDB" id="G0L671"/>
<gene>
    <name evidence="2" type="ordered locus">zobellia_2603</name>
</gene>
<reference evidence="3" key="1">
    <citation type="submission" date="2009-07" db="EMBL/GenBank/DDBJ databases">
        <title>Complete genome sequence of Zobellia galactanivorans Dsij.</title>
        <authorList>
            <consortium name="Genoscope - CEA"/>
        </authorList>
    </citation>
    <scope>NUCLEOTIDE SEQUENCE [LARGE SCALE GENOMIC DNA]</scope>
    <source>
        <strain evidence="3">DSM 12802 / CCUG 47099 / CIP 106680 / NCIMB 13871 / Dsij</strain>
    </source>
</reference>